<sequence length="241" mass="28192">MVFGHQEAPTIDIGSVLKQFDNTYDEDTQEVFEYEIMFLAMNQSSGNAYVREMRARKNVKSPKRQMVEKNKRGKQMYNLKYQGTMLLHDCHSKGTRSVKTRMIFAFRKPGEKLWCRVADRSGGWNGKPGMLKQVYKQEQLNDLYHRIDAFQPEIQGVFNKIRSLENTGKLPEQRRVGTARELDSLKLEKKRLNDKICKTKKKLRPSAKPPKADKVIQWQLELAEAEARRIEIDEKIKELMP</sequence>
<organism evidence="2 3">
    <name type="scientific">Roseivirga thermotolerans</name>
    <dbReference type="NCBI Taxonomy" id="1758176"/>
    <lineage>
        <taxon>Bacteria</taxon>
        <taxon>Pseudomonadati</taxon>
        <taxon>Bacteroidota</taxon>
        <taxon>Cytophagia</taxon>
        <taxon>Cytophagales</taxon>
        <taxon>Roseivirgaceae</taxon>
        <taxon>Roseivirga</taxon>
    </lineage>
</organism>
<accession>A0ABQ3I8D6</accession>
<dbReference type="EMBL" id="BNAG01000003">
    <property type="protein sequence ID" value="GHE64941.1"/>
    <property type="molecule type" value="Genomic_DNA"/>
</dbReference>
<evidence type="ECO:0000313" key="2">
    <source>
        <dbReference type="EMBL" id="GHE64941.1"/>
    </source>
</evidence>
<evidence type="ECO:0000256" key="1">
    <source>
        <dbReference type="SAM" id="Coils"/>
    </source>
</evidence>
<feature type="coiled-coil region" evidence="1">
    <location>
        <begin position="175"/>
        <end position="235"/>
    </location>
</feature>
<reference evidence="3" key="1">
    <citation type="journal article" date="2019" name="Int. J. Syst. Evol. Microbiol.">
        <title>The Global Catalogue of Microorganisms (GCM) 10K type strain sequencing project: providing services to taxonomists for standard genome sequencing and annotation.</title>
        <authorList>
            <consortium name="The Broad Institute Genomics Platform"/>
            <consortium name="The Broad Institute Genome Sequencing Center for Infectious Disease"/>
            <person name="Wu L."/>
            <person name="Ma J."/>
        </authorList>
    </citation>
    <scope>NUCLEOTIDE SEQUENCE [LARGE SCALE GENOMIC DNA]</scope>
    <source>
        <strain evidence="3">CGMCC 1.15111</strain>
    </source>
</reference>
<protein>
    <submittedName>
        <fullName evidence="2">Uncharacterized protein</fullName>
    </submittedName>
</protein>
<keyword evidence="3" id="KW-1185">Reference proteome</keyword>
<proteinExistence type="predicted"/>
<comment type="caution">
    <text evidence="2">The sequence shown here is derived from an EMBL/GenBank/DDBJ whole genome shotgun (WGS) entry which is preliminary data.</text>
</comment>
<dbReference type="Proteomes" id="UP000658258">
    <property type="component" value="Unassembled WGS sequence"/>
</dbReference>
<gene>
    <name evidence="2" type="ORF">GCM10011340_19940</name>
</gene>
<name>A0ABQ3I8D6_9BACT</name>
<evidence type="ECO:0000313" key="3">
    <source>
        <dbReference type="Proteomes" id="UP000658258"/>
    </source>
</evidence>
<keyword evidence="1" id="KW-0175">Coiled coil</keyword>